<feature type="compositionally biased region" description="Acidic residues" evidence="1">
    <location>
        <begin position="500"/>
        <end position="509"/>
    </location>
</feature>
<dbReference type="OrthoDB" id="3438840at2759"/>
<feature type="compositionally biased region" description="Low complexity" evidence="1">
    <location>
        <begin position="67"/>
        <end position="77"/>
    </location>
</feature>
<accession>A0A0D1XV25</accession>
<feature type="region of interest" description="Disordered" evidence="1">
    <location>
        <begin position="101"/>
        <end position="165"/>
    </location>
</feature>
<dbReference type="HOGENOM" id="CLU_018681_0_0_1"/>
<dbReference type="GeneID" id="27310316"/>
<feature type="compositionally biased region" description="Acidic residues" evidence="1">
    <location>
        <begin position="151"/>
        <end position="165"/>
    </location>
</feature>
<reference evidence="2 3" key="1">
    <citation type="submission" date="2015-01" db="EMBL/GenBank/DDBJ databases">
        <title>The Genome Sequence of Ochroconis gallopava CBS43764.</title>
        <authorList>
            <consortium name="The Broad Institute Genomics Platform"/>
            <person name="Cuomo C."/>
            <person name="de Hoog S."/>
            <person name="Gorbushina A."/>
            <person name="Stielow B."/>
            <person name="Teixiera M."/>
            <person name="Abouelleil A."/>
            <person name="Chapman S.B."/>
            <person name="Priest M."/>
            <person name="Young S.K."/>
            <person name="Wortman J."/>
            <person name="Nusbaum C."/>
            <person name="Birren B."/>
        </authorList>
    </citation>
    <scope>NUCLEOTIDE SEQUENCE [LARGE SCALE GENOMIC DNA]</scope>
    <source>
        <strain evidence="2 3">CBS 43764</strain>
    </source>
</reference>
<gene>
    <name evidence="2" type="ORF">PV09_02343</name>
</gene>
<dbReference type="STRING" id="253628.A0A0D1XV25"/>
<feature type="region of interest" description="Disordered" evidence="1">
    <location>
        <begin position="607"/>
        <end position="649"/>
    </location>
</feature>
<feature type="compositionally biased region" description="Polar residues" evidence="1">
    <location>
        <begin position="52"/>
        <end position="65"/>
    </location>
</feature>
<dbReference type="InParanoid" id="A0A0D1XV25"/>
<feature type="compositionally biased region" description="Polar residues" evidence="1">
    <location>
        <begin position="640"/>
        <end position="649"/>
    </location>
</feature>
<feature type="compositionally biased region" description="Polar residues" evidence="1">
    <location>
        <begin position="103"/>
        <end position="117"/>
    </location>
</feature>
<feature type="region of interest" description="Disordered" evidence="1">
    <location>
        <begin position="500"/>
        <end position="522"/>
    </location>
</feature>
<proteinExistence type="predicted"/>
<sequence>MARTSADVHALLNPPSPALTNPDLILPFDGVLGVTISPPRKQPPSPPDSDQTTGRWNNGAQQNFSMPLRSSPSRSATASTLAIIEEMGNTAKNPVYAQAGSAVGSSPTLKTSTTPQLKPSWEATDERRWSSGSGSVHSEDIENMHWPDFEGPSEVDEESVALEDDEEQLGDLPQIADGEDPGSDEQYLSAQVDGLDEDPLSRRADIILANAKKRLHAMEGKLRGARNSLLISAPSSPSSTYFAPSVDRERPRYPTATGIYGLHNKPRTAHVSSSITSNFGHSRMLSEASSIHEIQTARTLAIPKRSSSALGSFARGLSSLEKSASLRGVRSQQDMRERRLQSWIEESSLPNEPPRPISQQAELPHCRSPSMENFHRPGSAASSLRSQMDELKGRINNLKARAQEDRIKRLSSVGNRTPSPFVNASTDSEPAKGSSLRADSNLGFGTSYSSRFPVIPSKLSSSNSDEDSRSSRSRSTVVERAPVIYAESMYEDAEEALDNIKEEPEDSDEPSTPSTMVPPNEQKVLMGPQDPTAEELGYGPDDMDGDEFEDALTNRYNHATSPDAISLDGQSEYFDSVPVMAERHEDRADAFDYEHFFLHSAMGTYTRDRRDSVSSQDSVETTRPASPKRTSAAIHVEASSPPTKVTSGYGTLVESSPGLHRRSQSVESISTVATFQTATEGEDDSDGSDDPLDAVTQRILSPAITSPVPPSPKRMVDSAVHMPQRNTLSEQTAEMEQHELAAALVSSLFGIETKGSKAVPAQDVALVEGILSSLQDVVSKLQAQPDDYSRQEWRKRLDAARKALDDVKD</sequence>
<feature type="region of interest" description="Disordered" evidence="1">
    <location>
        <begin position="397"/>
        <end position="476"/>
    </location>
</feature>
<keyword evidence="3" id="KW-1185">Reference proteome</keyword>
<dbReference type="AlphaFoldDB" id="A0A0D1XV25"/>
<evidence type="ECO:0000256" key="1">
    <source>
        <dbReference type="SAM" id="MobiDB-lite"/>
    </source>
</evidence>
<evidence type="ECO:0000313" key="2">
    <source>
        <dbReference type="EMBL" id="KIW06631.1"/>
    </source>
</evidence>
<feature type="compositionally biased region" description="Polar residues" evidence="1">
    <location>
        <begin position="412"/>
        <end position="428"/>
    </location>
</feature>
<evidence type="ECO:0000313" key="3">
    <source>
        <dbReference type="Proteomes" id="UP000053259"/>
    </source>
</evidence>
<feature type="compositionally biased region" description="Basic and acidic residues" evidence="1">
    <location>
        <begin position="137"/>
        <end position="148"/>
    </location>
</feature>
<organism evidence="2 3">
    <name type="scientific">Verruconis gallopava</name>
    <dbReference type="NCBI Taxonomy" id="253628"/>
    <lineage>
        <taxon>Eukaryota</taxon>
        <taxon>Fungi</taxon>
        <taxon>Dikarya</taxon>
        <taxon>Ascomycota</taxon>
        <taxon>Pezizomycotina</taxon>
        <taxon>Dothideomycetes</taxon>
        <taxon>Pleosporomycetidae</taxon>
        <taxon>Venturiales</taxon>
        <taxon>Sympoventuriaceae</taxon>
        <taxon>Verruconis</taxon>
    </lineage>
</organism>
<dbReference type="Proteomes" id="UP000053259">
    <property type="component" value="Unassembled WGS sequence"/>
</dbReference>
<dbReference type="RefSeq" id="XP_016216500.1">
    <property type="nucleotide sequence ID" value="XM_016355364.1"/>
</dbReference>
<name>A0A0D1XV25_9PEZI</name>
<feature type="region of interest" description="Disordered" evidence="1">
    <location>
        <begin position="1"/>
        <end position="77"/>
    </location>
</feature>
<dbReference type="VEuPathDB" id="FungiDB:PV09_02343"/>
<protein>
    <submittedName>
        <fullName evidence="2">Uncharacterized protein</fullName>
    </submittedName>
</protein>
<dbReference type="EMBL" id="KN847534">
    <property type="protein sequence ID" value="KIW06631.1"/>
    <property type="molecule type" value="Genomic_DNA"/>
</dbReference>